<gene>
    <name evidence="2" type="ORF">HQR01_05575</name>
</gene>
<dbReference type="KEGG" id="emv:HQR01_05575"/>
<evidence type="ECO:0000313" key="2">
    <source>
        <dbReference type="EMBL" id="QKG70882.1"/>
    </source>
</evidence>
<keyword evidence="1" id="KW-1133">Transmembrane helix</keyword>
<feature type="transmembrane region" description="Helical" evidence="1">
    <location>
        <begin position="41"/>
        <end position="59"/>
    </location>
</feature>
<evidence type="ECO:0008006" key="4">
    <source>
        <dbReference type="Google" id="ProtNLM"/>
    </source>
</evidence>
<organism evidence="2 3">
    <name type="scientific">Erythrobacter mangrovi</name>
    <dbReference type="NCBI Taxonomy" id="2739433"/>
    <lineage>
        <taxon>Bacteria</taxon>
        <taxon>Pseudomonadati</taxon>
        <taxon>Pseudomonadota</taxon>
        <taxon>Alphaproteobacteria</taxon>
        <taxon>Sphingomonadales</taxon>
        <taxon>Erythrobacteraceae</taxon>
        <taxon>Erythrobacter/Porphyrobacter group</taxon>
        <taxon>Erythrobacter</taxon>
    </lineage>
</organism>
<keyword evidence="1" id="KW-0472">Membrane</keyword>
<accession>A0A7D4BFS9</accession>
<dbReference type="Proteomes" id="UP000504693">
    <property type="component" value="Chromosome"/>
</dbReference>
<dbReference type="EMBL" id="CP053921">
    <property type="protein sequence ID" value="QKG70882.1"/>
    <property type="molecule type" value="Genomic_DNA"/>
</dbReference>
<keyword evidence="3" id="KW-1185">Reference proteome</keyword>
<feature type="transmembrane region" description="Helical" evidence="1">
    <location>
        <begin position="66"/>
        <end position="84"/>
    </location>
</feature>
<reference evidence="2 3" key="1">
    <citation type="submission" date="2020-05" db="EMBL/GenBank/DDBJ databases">
        <title>Erythrobacter mangrovi sp. nov., isolated from rhizosphere soil of mangrove plant (Kandelia candel).</title>
        <authorList>
            <person name="Ye Y.H."/>
        </authorList>
    </citation>
    <scope>NUCLEOTIDE SEQUENCE [LARGE SCALE GENOMIC DNA]</scope>
    <source>
        <strain evidence="2 3">EB310</strain>
    </source>
</reference>
<dbReference type="AlphaFoldDB" id="A0A7D4BFS9"/>
<evidence type="ECO:0000256" key="1">
    <source>
        <dbReference type="SAM" id="Phobius"/>
    </source>
</evidence>
<keyword evidence="1" id="KW-0812">Transmembrane</keyword>
<dbReference type="RefSeq" id="WP_173213307.1">
    <property type="nucleotide sequence ID" value="NZ_CP053921.1"/>
</dbReference>
<protein>
    <recommendedName>
        <fullName evidence="4">DUF3784 domain-containing protein</fullName>
    </recommendedName>
</protein>
<evidence type="ECO:0000313" key="3">
    <source>
        <dbReference type="Proteomes" id="UP000504693"/>
    </source>
</evidence>
<name>A0A7D4BFS9_9SPHN</name>
<proteinExistence type="predicted"/>
<sequence>MLLALLFICGVLNFALGKAMLESGNPILDSLPPALRRGGGRVSLMLEFLILLAAMFLAASGWKAAAWLYGAYTAVNGTFCWLLIKGRI</sequence>